<dbReference type="Gene3D" id="3.30.450.20">
    <property type="entry name" value="PAS domain"/>
    <property type="match status" value="1"/>
</dbReference>
<dbReference type="NCBIfam" id="TIGR00254">
    <property type="entry name" value="GGDEF"/>
    <property type="match status" value="1"/>
</dbReference>
<dbReference type="Pfam" id="PF13675">
    <property type="entry name" value="PilJ"/>
    <property type="match status" value="1"/>
</dbReference>
<dbReference type="EMBL" id="CP003108">
    <property type="protein sequence ID" value="AET67698.1"/>
    <property type="molecule type" value="Genomic_DNA"/>
</dbReference>
<evidence type="ECO:0000313" key="7">
    <source>
        <dbReference type="EMBL" id="AET67698.1"/>
    </source>
</evidence>
<dbReference type="PATRIC" id="fig|768706.3.peg.2104"/>
<feature type="domain" description="GGDEF" evidence="6">
    <location>
        <begin position="383"/>
        <end position="517"/>
    </location>
</feature>
<accession>G7W636</accession>
<reference evidence="7 8" key="2">
    <citation type="journal article" date="2012" name="J. Bacteriol.">
        <title>Complete genome sequences of Desulfosporosinus orientis DSM765T, Desulfosporosinus youngiae DSM17734T, Desulfosporosinus meridiei DSM13257T, and Desulfosporosinus acidiphilus DSM22704T.</title>
        <authorList>
            <person name="Pester M."/>
            <person name="Brambilla E."/>
            <person name="Alazard D."/>
            <person name="Rattei T."/>
            <person name="Weinmaier T."/>
            <person name="Han J."/>
            <person name="Lucas S."/>
            <person name="Lapidus A."/>
            <person name="Cheng J.F."/>
            <person name="Goodwin L."/>
            <person name="Pitluck S."/>
            <person name="Peters L."/>
            <person name="Ovchinnikova G."/>
            <person name="Teshima H."/>
            <person name="Detter J.C."/>
            <person name="Han C.S."/>
            <person name="Tapia R."/>
            <person name="Land M.L."/>
            <person name="Hauser L."/>
            <person name="Kyrpides N.C."/>
            <person name="Ivanova N.N."/>
            <person name="Pagani I."/>
            <person name="Huntmann M."/>
            <person name="Wei C.L."/>
            <person name="Davenport K.W."/>
            <person name="Daligault H."/>
            <person name="Chain P.S."/>
            <person name="Chen A."/>
            <person name="Mavromatis K."/>
            <person name="Markowitz V."/>
            <person name="Szeto E."/>
            <person name="Mikhailova N."/>
            <person name="Pati A."/>
            <person name="Wagner M."/>
            <person name="Woyke T."/>
            <person name="Ollivier B."/>
            <person name="Klenk H.P."/>
            <person name="Spring S."/>
            <person name="Loy A."/>
        </authorList>
    </citation>
    <scope>NUCLEOTIDE SEQUENCE [LARGE SCALE GENOMIC DNA]</scope>
    <source>
        <strain evidence="8">ATCC 19365 / DSM 765 / NCIMB 8382 / VKM B-1628</strain>
    </source>
</reference>
<sequence>MGQVTKEEMFLSEIASVLRKRYVLALSIIALLVLLSQLIIQFNIYLESTDSTVINIAGRQRMLSQRINKCTFGLSLAKDEEERTYYLEELKESVALWEQSQKGLLYGDEKSALPGRNSAAVRSLFSQLDPIYEKILVAAKEIIAEADKNQGNISEKLDIIKDNEQSFLKLMDTIVFQYNKEANNKIFVIRLTEVILMIITFVVLSLEARLIFMPAERSLEKTFKEIRDYNDNIRKLFEIAPAGLFLLRLPDLKVLQMNTLAENFTDPSNNKDERDSLLTYFKSNLENDCDLIGKITGGETFADEEAVLKMGDSTKVVLISGSLIYYEGTSAIILSMMDISRQKNAERILKKYANTDELTGLLNRRSGKIILSNAVERSKDDMQSFAVSFCDIDGLKYVNDTFGHEEGDWYIVSIAQAIKANLREDDFAFRYGGDEIVIILKNCDLRKAAIISERINRFVEQKRLESQKSYNMSISIGTVIVDSKASATVDSLIAQADNLMYQEKKRKKMQGSIKTRT</sequence>
<dbReference type="InterPro" id="IPR043128">
    <property type="entry name" value="Rev_trsase/Diguanyl_cyclase"/>
</dbReference>
<dbReference type="KEGG" id="dor:Desor_2090"/>
<dbReference type="HOGENOM" id="CLU_541561_0_0_9"/>
<dbReference type="SMART" id="SM00267">
    <property type="entry name" value="GGDEF"/>
    <property type="match status" value="1"/>
</dbReference>
<evidence type="ECO:0000313" key="8">
    <source>
        <dbReference type="Proteomes" id="UP000006346"/>
    </source>
</evidence>
<evidence type="ECO:0000259" key="6">
    <source>
        <dbReference type="PROSITE" id="PS50887"/>
    </source>
</evidence>
<keyword evidence="2 5" id="KW-0812">Transmembrane</keyword>
<dbReference type="Proteomes" id="UP000006346">
    <property type="component" value="Chromosome"/>
</dbReference>
<gene>
    <name evidence="7" type="ordered locus">Desor_2090</name>
</gene>
<keyword evidence="4 5" id="KW-0472">Membrane</keyword>
<dbReference type="PROSITE" id="PS50887">
    <property type="entry name" value="GGDEF"/>
    <property type="match status" value="1"/>
</dbReference>
<feature type="transmembrane region" description="Helical" evidence="5">
    <location>
        <begin position="194"/>
        <end position="212"/>
    </location>
</feature>
<name>G7W636_DESOD</name>
<dbReference type="Gene3D" id="3.30.70.270">
    <property type="match status" value="1"/>
</dbReference>
<dbReference type="RefSeq" id="WP_014184513.1">
    <property type="nucleotide sequence ID" value="NC_016584.1"/>
</dbReference>
<dbReference type="eggNOG" id="COG2199">
    <property type="taxonomic scope" value="Bacteria"/>
</dbReference>
<evidence type="ECO:0000256" key="1">
    <source>
        <dbReference type="ARBA" id="ARBA00004141"/>
    </source>
</evidence>
<dbReference type="AlphaFoldDB" id="G7W636"/>
<dbReference type="InterPro" id="IPR050469">
    <property type="entry name" value="Diguanylate_Cyclase"/>
</dbReference>
<dbReference type="SUPFAM" id="SSF55073">
    <property type="entry name" value="Nucleotide cyclase"/>
    <property type="match status" value="1"/>
</dbReference>
<comment type="subcellular location">
    <subcellularLocation>
        <location evidence="1">Membrane</location>
        <topology evidence="1">Multi-pass membrane protein</topology>
    </subcellularLocation>
</comment>
<evidence type="ECO:0000256" key="4">
    <source>
        <dbReference type="ARBA" id="ARBA00023136"/>
    </source>
</evidence>
<reference evidence="8" key="1">
    <citation type="submission" date="2011-11" db="EMBL/GenBank/DDBJ databases">
        <title>Complete sequence of Desulfosporosinus orientis DSM 765.</title>
        <authorList>
            <person name="Lucas S."/>
            <person name="Han J."/>
            <person name="Lapidus A."/>
            <person name="Cheng J.-F."/>
            <person name="Goodwin L."/>
            <person name="Pitluck S."/>
            <person name="Peters L."/>
            <person name="Ovchinnikova G."/>
            <person name="Teshima H."/>
            <person name="Detter J.C."/>
            <person name="Han C."/>
            <person name="Tapia R."/>
            <person name="Land M."/>
            <person name="Hauser L."/>
            <person name="Kyrpides N."/>
            <person name="Ivanova N."/>
            <person name="Pagani I."/>
            <person name="Pester M."/>
            <person name="Spring S."/>
            <person name="Ollivier B."/>
            <person name="Rattei T."/>
            <person name="Klenk H.-P."/>
            <person name="Wagner M."/>
            <person name="Loy A."/>
            <person name="Woyke T."/>
        </authorList>
    </citation>
    <scope>NUCLEOTIDE SEQUENCE [LARGE SCALE GENOMIC DNA]</scope>
    <source>
        <strain evidence="8">ATCC 19365 / DSM 765 / NCIMB 8382 / VKM B-1628</strain>
    </source>
</reference>
<keyword evidence="3 5" id="KW-1133">Transmembrane helix</keyword>
<dbReference type="InterPro" id="IPR000160">
    <property type="entry name" value="GGDEF_dom"/>
</dbReference>
<dbReference type="STRING" id="768706.Desor_2090"/>
<evidence type="ECO:0000256" key="2">
    <source>
        <dbReference type="ARBA" id="ARBA00022692"/>
    </source>
</evidence>
<dbReference type="GO" id="GO:0043709">
    <property type="term" value="P:cell adhesion involved in single-species biofilm formation"/>
    <property type="evidence" value="ECO:0007669"/>
    <property type="project" value="TreeGrafter"/>
</dbReference>
<dbReference type="GO" id="GO:0052621">
    <property type="term" value="F:diguanylate cyclase activity"/>
    <property type="evidence" value="ECO:0007669"/>
    <property type="project" value="TreeGrafter"/>
</dbReference>
<organism evidence="7 8">
    <name type="scientific">Desulfosporosinus orientis (strain ATCC 19365 / DSM 765 / NCIMB 8382 / VKM B-1628 / Singapore I)</name>
    <name type="common">Desulfotomaculum orientis</name>
    <dbReference type="NCBI Taxonomy" id="768706"/>
    <lineage>
        <taxon>Bacteria</taxon>
        <taxon>Bacillati</taxon>
        <taxon>Bacillota</taxon>
        <taxon>Clostridia</taxon>
        <taxon>Eubacteriales</taxon>
        <taxon>Desulfitobacteriaceae</taxon>
        <taxon>Desulfosporosinus</taxon>
    </lineage>
</organism>
<keyword evidence="8" id="KW-1185">Reference proteome</keyword>
<dbReference type="CDD" id="cd01949">
    <property type="entry name" value="GGDEF"/>
    <property type="match status" value="1"/>
</dbReference>
<proteinExistence type="predicted"/>
<dbReference type="GO" id="GO:1902201">
    <property type="term" value="P:negative regulation of bacterial-type flagellum-dependent cell motility"/>
    <property type="evidence" value="ECO:0007669"/>
    <property type="project" value="TreeGrafter"/>
</dbReference>
<feature type="transmembrane region" description="Helical" evidence="5">
    <location>
        <begin position="21"/>
        <end position="40"/>
    </location>
</feature>
<dbReference type="Pfam" id="PF00990">
    <property type="entry name" value="GGDEF"/>
    <property type="match status" value="1"/>
</dbReference>
<dbReference type="InterPro" id="IPR029095">
    <property type="entry name" value="NarX-like_N"/>
</dbReference>
<evidence type="ECO:0000256" key="5">
    <source>
        <dbReference type="SAM" id="Phobius"/>
    </source>
</evidence>
<dbReference type="PANTHER" id="PTHR45138">
    <property type="entry name" value="REGULATORY COMPONENTS OF SENSORY TRANSDUCTION SYSTEM"/>
    <property type="match status" value="1"/>
</dbReference>
<dbReference type="PANTHER" id="PTHR45138:SF23">
    <property type="entry name" value="SIGNALING PROTEIN"/>
    <property type="match status" value="1"/>
</dbReference>
<dbReference type="GO" id="GO:0005886">
    <property type="term" value="C:plasma membrane"/>
    <property type="evidence" value="ECO:0007669"/>
    <property type="project" value="TreeGrafter"/>
</dbReference>
<dbReference type="InterPro" id="IPR029787">
    <property type="entry name" value="Nucleotide_cyclase"/>
</dbReference>
<evidence type="ECO:0000256" key="3">
    <source>
        <dbReference type="ARBA" id="ARBA00022989"/>
    </source>
</evidence>
<protein>
    <submittedName>
        <fullName evidence="7">Diguanylate cyclase (GGDEF) domain-containing protein</fullName>
    </submittedName>
</protein>